<name>A0A6G9XYS5_NOCBR</name>
<proteinExistence type="predicted"/>
<dbReference type="EMBL" id="CP046171">
    <property type="protein sequence ID" value="QIS06074.1"/>
    <property type="molecule type" value="Genomic_DNA"/>
</dbReference>
<evidence type="ECO:0000313" key="1">
    <source>
        <dbReference type="EMBL" id="QIS06074.1"/>
    </source>
</evidence>
<sequence length="47" mass="4956">MAEAGLYTLELLQHAQGVANGVQTNLIAAKSELSNVVIQEAPSRCSE</sequence>
<dbReference type="RefSeq" id="WP_167465122.1">
    <property type="nucleotide sequence ID" value="NZ_CP046171.1"/>
</dbReference>
<gene>
    <name evidence="1" type="ORF">F5X71_30560</name>
</gene>
<protein>
    <submittedName>
        <fullName evidence="1">Uncharacterized protein</fullName>
    </submittedName>
</protein>
<accession>A0A6G9XYS5</accession>
<reference evidence="1 2" key="1">
    <citation type="journal article" date="2019" name="ACS Chem. Biol.">
        <title>Identification and Mobilization of a Cryptic Antibiotic Biosynthesis Gene Locus from a Human-Pathogenic Nocardia Isolate.</title>
        <authorList>
            <person name="Herisse M."/>
            <person name="Ishida K."/>
            <person name="Porter J.L."/>
            <person name="Howden B."/>
            <person name="Hertweck C."/>
            <person name="Stinear T.P."/>
            <person name="Pidot S.J."/>
        </authorList>
    </citation>
    <scope>NUCLEOTIDE SEQUENCE [LARGE SCALE GENOMIC DNA]</scope>
    <source>
        <strain evidence="1 2">AUSMDU00024985</strain>
    </source>
</reference>
<evidence type="ECO:0000313" key="2">
    <source>
        <dbReference type="Proteomes" id="UP000501705"/>
    </source>
</evidence>
<organism evidence="1 2">
    <name type="scientific">Nocardia brasiliensis</name>
    <dbReference type="NCBI Taxonomy" id="37326"/>
    <lineage>
        <taxon>Bacteria</taxon>
        <taxon>Bacillati</taxon>
        <taxon>Actinomycetota</taxon>
        <taxon>Actinomycetes</taxon>
        <taxon>Mycobacteriales</taxon>
        <taxon>Nocardiaceae</taxon>
        <taxon>Nocardia</taxon>
    </lineage>
</organism>
<dbReference type="AlphaFoldDB" id="A0A6G9XYS5"/>
<dbReference type="Proteomes" id="UP000501705">
    <property type="component" value="Chromosome"/>
</dbReference>